<evidence type="ECO:0000313" key="3">
    <source>
        <dbReference type="EMBL" id="RCI13201.1"/>
    </source>
</evidence>
<comment type="caution">
    <text evidence="3">The sequence shown here is derived from an EMBL/GenBank/DDBJ whole genome shotgun (WGS) entry which is preliminary data.</text>
</comment>
<dbReference type="EMBL" id="LKCN02000007">
    <property type="protein sequence ID" value="RCI13201.1"/>
    <property type="molecule type" value="Genomic_DNA"/>
</dbReference>
<organism evidence="3 4">
    <name type="scientific">Ophiocordyceps polyrhachis-furcata BCC 54312</name>
    <dbReference type="NCBI Taxonomy" id="1330021"/>
    <lineage>
        <taxon>Eukaryota</taxon>
        <taxon>Fungi</taxon>
        <taxon>Dikarya</taxon>
        <taxon>Ascomycota</taxon>
        <taxon>Pezizomycotina</taxon>
        <taxon>Sordariomycetes</taxon>
        <taxon>Hypocreomycetidae</taxon>
        <taxon>Hypocreales</taxon>
        <taxon>Ophiocordycipitaceae</taxon>
        <taxon>Ophiocordyceps</taxon>
    </lineage>
</organism>
<evidence type="ECO:0000256" key="1">
    <source>
        <dbReference type="SAM" id="MobiDB-lite"/>
    </source>
</evidence>
<dbReference type="Pfam" id="PF24626">
    <property type="entry name" value="SH3_Tf2-1"/>
    <property type="match status" value="1"/>
</dbReference>
<dbReference type="OrthoDB" id="4779840at2759"/>
<proteinExistence type="predicted"/>
<dbReference type="InterPro" id="IPR056924">
    <property type="entry name" value="SH3_Tf2-1"/>
</dbReference>
<feature type="region of interest" description="Disordered" evidence="1">
    <location>
        <begin position="222"/>
        <end position="247"/>
    </location>
</feature>
<protein>
    <recommendedName>
        <fullName evidence="2">Tf2-1-like SH3-like domain-containing protein</fullName>
    </recommendedName>
</protein>
<name>A0A367LFK9_9HYPO</name>
<feature type="domain" description="Tf2-1-like SH3-like" evidence="2">
    <location>
        <begin position="2"/>
        <end position="59"/>
    </location>
</feature>
<reference evidence="3 4" key="1">
    <citation type="journal article" date="2015" name="BMC Genomics">
        <title>Insights from the genome of Ophiocordyceps polyrhachis-furcata to pathogenicity and host specificity in insect fungi.</title>
        <authorList>
            <person name="Wichadakul D."/>
            <person name="Kobmoo N."/>
            <person name="Ingsriswang S."/>
            <person name="Tangphatsornruang S."/>
            <person name="Chantasingh D."/>
            <person name="Luangsa-ard J.J."/>
            <person name="Eurwilaichitr L."/>
        </authorList>
    </citation>
    <scope>NUCLEOTIDE SEQUENCE [LARGE SCALE GENOMIC DNA]</scope>
    <source>
        <strain evidence="3 4">BCC 54312</strain>
    </source>
</reference>
<accession>A0A367LFK9</accession>
<keyword evidence="4" id="KW-1185">Reference proteome</keyword>
<sequence>MLLKTKRNIVADGRVAKLAKRQTGPFRVIKRVGHLAYRLDLDKSLNIHPVVSIIQLRPAEAPAKRLGPEPDTDNYKVDRILNIRKIKRGKGLARTEYLLVDDADGERLLDDYDSDSEDSKLLSDNDNMPTNPSSRRQTRRNFYGAYALLEVAKDYIKGLVLGEITQDLAELDKIKKVLDILSYWDCLSKMEKMALEAMEKETTTSNALPLFGRALARRSATSAPTPTLVLSTPERRRPAITPATPLH</sequence>
<gene>
    <name evidence="3" type="ORF">L249_1179</name>
</gene>
<dbReference type="AlphaFoldDB" id="A0A367LFK9"/>
<dbReference type="Proteomes" id="UP000253664">
    <property type="component" value="Unassembled WGS sequence"/>
</dbReference>
<evidence type="ECO:0000259" key="2">
    <source>
        <dbReference type="Pfam" id="PF24626"/>
    </source>
</evidence>
<evidence type="ECO:0000313" key="4">
    <source>
        <dbReference type="Proteomes" id="UP000253664"/>
    </source>
</evidence>
<feature type="region of interest" description="Disordered" evidence="1">
    <location>
        <begin position="114"/>
        <end position="137"/>
    </location>
</feature>